<dbReference type="Gene3D" id="3.40.50.11690">
    <property type="entry name" value="Cell division protein FtsQ/DivIB"/>
    <property type="match status" value="1"/>
</dbReference>
<organism evidence="12 13">
    <name type="scientific">Halopseudomonas yangmingensis</name>
    <dbReference type="NCBI Taxonomy" id="1720063"/>
    <lineage>
        <taxon>Bacteria</taxon>
        <taxon>Pseudomonadati</taxon>
        <taxon>Pseudomonadota</taxon>
        <taxon>Gammaproteobacteria</taxon>
        <taxon>Pseudomonadales</taxon>
        <taxon>Pseudomonadaceae</taxon>
        <taxon>Halopseudomonas</taxon>
    </lineage>
</organism>
<evidence type="ECO:0000256" key="4">
    <source>
        <dbReference type="ARBA" id="ARBA00022618"/>
    </source>
</evidence>
<proteinExistence type="inferred from homology"/>
<dbReference type="GO" id="GO:0043093">
    <property type="term" value="P:FtsZ-dependent cytokinesis"/>
    <property type="evidence" value="ECO:0007669"/>
    <property type="project" value="UniProtKB-UniRule"/>
</dbReference>
<evidence type="ECO:0000256" key="3">
    <source>
        <dbReference type="ARBA" id="ARBA00022519"/>
    </source>
</evidence>
<evidence type="ECO:0000256" key="8">
    <source>
        <dbReference type="ARBA" id="ARBA00023306"/>
    </source>
</evidence>
<feature type="region of interest" description="Disordered" evidence="10">
    <location>
        <begin position="1"/>
        <end position="32"/>
    </location>
</feature>
<dbReference type="EMBL" id="FOUI01000006">
    <property type="protein sequence ID" value="SFM49027.1"/>
    <property type="molecule type" value="Genomic_DNA"/>
</dbReference>
<feature type="domain" description="POTRA" evidence="11">
    <location>
        <begin position="82"/>
        <end position="151"/>
    </location>
</feature>
<evidence type="ECO:0000256" key="7">
    <source>
        <dbReference type="ARBA" id="ARBA00023136"/>
    </source>
</evidence>
<keyword evidence="7 9" id="KW-0472">Membrane</keyword>
<dbReference type="RefSeq" id="WP_093474961.1">
    <property type="nucleotide sequence ID" value="NZ_FOUI01000006.1"/>
</dbReference>
<evidence type="ECO:0000313" key="12">
    <source>
        <dbReference type="EMBL" id="SFM49027.1"/>
    </source>
</evidence>
<keyword evidence="6 9" id="KW-1133">Transmembrane helix</keyword>
<evidence type="ECO:0000256" key="1">
    <source>
        <dbReference type="ARBA" id="ARBA00004370"/>
    </source>
</evidence>
<dbReference type="Gene3D" id="3.10.20.310">
    <property type="entry name" value="membrane protein fhac"/>
    <property type="match status" value="1"/>
</dbReference>
<keyword evidence="4 9" id="KW-0132">Cell division</keyword>
<protein>
    <recommendedName>
        <fullName evidence="9">Cell division protein FtsQ</fullName>
    </recommendedName>
</protein>
<keyword evidence="8 9" id="KW-0131">Cell cycle</keyword>
<keyword evidence="5 9" id="KW-0812">Transmembrane</keyword>
<dbReference type="InterPro" id="IPR026579">
    <property type="entry name" value="FtsQ"/>
</dbReference>
<evidence type="ECO:0000259" key="11">
    <source>
        <dbReference type="PROSITE" id="PS51779"/>
    </source>
</evidence>
<dbReference type="PANTHER" id="PTHR35851:SF1">
    <property type="entry name" value="CELL DIVISION PROTEIN FTSQ"/>
    <property type="match status" value="1"/>
</dbReference>
<dbReference type="InterPro" id="IPR045335">
    <property type="entry name" value="FtsQ_C_sf"/>
</dbReference>
<dbReference type="Pfam" id="PF08478">
    <property type="entry name" value="POTRA_1"/>
    <property type="match status" value="1"/>
</dbReference>
<dbReference type="HAMAP" id="MF_00911">
    <property type="entry name" value="FtsQ_subfam"/>
    <property type="match status" value="1"/>
</dbReference>
<dbReference type="PANTHER" id="PTHR35851">
    <property type="entry name" value="CELL DIVISION PROTEIN FTSQ"/>
    <property type="match status" value="1"/>
</dbReference>
<evidence type="ECO:0000256" key="5">
    <source>
        <dbReference type="ARBA" id="ARBA00022692"/>
    </source>
</evidence>
<dbReference type="Proteomes" id="UP000243629">
    <property type="component" value="Unassembled WGS sequence"/>
</dbReference>
<dbReference type="AlphaFoldDB" id="A0A1I4R9V6"/>
<dbReference type="Pfam" id="PF03799">
    <property type="entry name" value="FtsQ_DivIB_C"/>
    <property type="match status" value="1"/>
</dbReference>
<evidence type="ECO:0000256" key="9">
    <source>
        <dbReference type="HAMAP-Rule" id="MF_00911"/>
    </source>
</evidence>
<keyword evidence="13" id="KW-1185">Reference proteome</keyword>
<comment type="subcellular location">
    <subcellularLocation>
        <location evidence="9">Cell inner membrane</location>
        <topology evidence="9">Single-pass type II membrane protein</topology>
    </subcellularLocation>
    <subcellularLocation>
        <location evidence="1">Membrane</location>
    </subcellularLocation>
    <text evidence="9">Localizes to the division septum.</text>
</comment>
<evidence type="ECO:0000256" key="10">
    <source>
        <dbReference type="SAM" id="MobiDB-lite"/>
    </source>
</evidence>
<evidence type="ECO:0000256" key="6">
    <source>
        <dbReference type="ARBA" id="ARBA00022989"/>
    </source>
</evidence>
<dbReference type="GO" id="GO:0005886">
    <property type="term" value="C:plasma membrane"/>
    <property type="evidence" value="ECO:0007669"/>
    <property type="project" value="UniProtKB-SubCell"/>
</dbReference>
<accession>A0A1I4R9V6</accession>
<gene>
    <name evidence="9" type="primary">ftsQ</name>
    <name evidence="12" type="ORF">SAMN05216217_10685</name>
</gene>
<sequence>MIGPMVKGMQGGAGRRKPASRGAVRVAPPAPRKPLSQRLRFSLPSPQPLLKRSRELLWPLLLVLLGVGLYELGTRLWPLADRPVALISVQGELQYIDRNAMQGVIQPYLDSRFLTLDLHALQRDLAQMPWVASVSLQRVWPDQLVIRIDEHLPVARWGDTALLNNAGRTFTPGDISEFADLPRLDGPQRNKRKVMQQYQELNRMLRSHGHSIAALELRERGSWFLTTQDGIQMLFGRDQLVDKLQRFLTIDQHLLADRRELIAQVDLRYSNGMAVTWRTPADAGNQAE</sequence>
<dbReference type="GO" id="GO:0032153">
    <property type="term" value="C:cell division site"/>
    <property type="evidence" value="ECO:0007669"/>
    <property type="project" value="UniProtKB-UniRule"/>
</dbReference>
<evidence type="ECO:0000313" key="13">
    <source>
        <dbReference type="Proteomes" id="UP000243629"/>
    </source>
</evidence>
<comment type="function">
    <text evidence="9">Essential cell division protein. May link together the upstream cell division proteins, which are predominantly cytoplasmic, with the downstream cell division proteins, which are predominantly periplasmic. May control correct divisome assembly.</text>
</comment>
<dbReference type="InterPro" id="IPR034746">
    <property type="entry name" value="POTRA"/>
</dbReference>
<dbReference type="InterPro" id="IPR005548">
    <property type="entry name" value="Cell_div_FtsQ/DivIB_C"/>
</dbReference>
<dbReference type="OrthoDB" id="9790370at2"/>
<dbReference type="GO" id="GO:0090529">
    <property type="term" value="P:cell septum assembly"/>
    <property type="evidence" value="ECO:0007669"/>
    <property type="project" value="InterPro"/>
</dbReference>
<keyword evidence="2 9" id="KW-1003">Cell membrane</keyword>
<name>A0A1I4R9V6_9GAMM</name>
<evidence type="ECO:0000256" key="2">
    <source>
        <dbReference type="ARBA" id="ARBA00022475"/>
    </source>
</evidence>
<dbReference type="STRING" id="1720063.SAMN05216217_10685"/>
<reference evidence="13" key="1">
    <citation type="submission" date="2016-10" db="EMBL/GenBank/DDBJ databases">
        <authorList>
            <person name="Varghese N."/>
            <person name="Submissions S."/>
        </authorList>
    </citation>
    <scope>NUCLEOTIDE SEQUENCE [LARGE SCALE GENOMIC DNA]</scope>
    <source>
        <strain evidence="13">DSM 24213</strain>
    </source>
</reference>
<keyword evidence="3 9" id="KW-0997">Cell inner membrane</keyword>
<comment type="similarity">
    <text evidence="9">Belongs to the FtsQ/DivIB family. FtsQ subfamily.</text>
</comment>
<dbReference type="PROSITE" id="PS51779">
    <property type="entry name" value="POTRA"/>
    <property type="match status" value="1"/>
</dbReference>
<comment type="subunit">
    <text evidence="9">Part of a complex composed of FtsB, FtsL and FtsQ.</text>
</comment>
<dbReference type="InterPro" id="IPR013685">
    <property type="entry name" value="POTRA_FtsQ_type"/>
</dbReference>